<comment type="caution">
    <text evidence="1">The sequence shown here is derived from an EMBL/GenBank/DDBJ whole genome shotgun (WGS) entry which is preliminary data.</text>
</comment>
<evidence type="ECO:0000313" key="2">
    <source>
        <dbReference type="Proteomes" id="UP001160148"/>
    </source>
</evidence>
<dbReference type="Proteomes" id="UP001160148">
    <property type="component" value="Unassembled WGS sequence"/>
</dbReference>
<dbReference type="AlphaFoldDB" id="A0AAV0WL00"/>
<name>A0AAV0WL00_9HEMI</name>
<dbReference type="EMBL" id="CARXXK010000002">
    <property type="protein sequence ID" value="CAI6356413.1"/>
    <property type="molecule type" value="Genomic_DNA"/>
</dbReference>
<sequence>MNSIFNLFKSSPEAAKILRMILALPHLPAEVNPNCRFTIFDGFRVVVEFANQHPNISQRLEIFLLGYVQDFWLIQIGASSISVYGSEVRTNNYLESFHATLLNQMGKHPNIWDFLRKINFVKQYLFGNWKSNLTIYLTCGFVFIRLVL</sequence>
<proteinExistence type="predicted"/>
<organism evidence="1 2">
    <name type="scientific">Macrosiphum euphorbiae</name>
    <name type="common">potato aphid</name>
    <dbReference type="NCBI Taxonomy" id="13131"/>
    <lineage>
        <taxon>Eukaryota</taxon>
        <taxon>Metazoa</taxon>
        <taxon>Ecdysozoa</taxon>
        <taxon>Arthropoda</taxon>
        <taxon>Hexapoda</taxon>
        <taxon>Insecta</taxon>
        <taxon>Pterygota</taxon>
        <taxon>Neoptera</taxon>
        <taxon>Paraneoptera</taxon>
        <taxon>Hemiptera</taxon>
        <taxon>Sternorrhyncha</taxon>
        <taxon>Aphidomorpha</taxon>
        <taxon>Aphidoidea</taxon>
        <taxon>Aphididae</taxon>
        <taxon>Macrosiphini</taxon>
        <taxon>Macrosiphum</taxon>
    </lineage>
</organism>
<accession>A0AAV0WL00</accession>
<protein>
    <recommendedName>
        <fullName evidence="3">LAGLIDADG homing endonuclease</fullName>
    </recommendedName>
</protein>
<reference evidence="1 2" key="1">
    <citation type="submission" date="2023-01" db="EMBL/GenBank/DDBJ databases">
        <authorList>
            <person name="Whitehead M."/>
        </authorList>
    </citation>
    <scope>NUCLEOTIDE SEQUENCE [LARGE SCALE GENOMIC DNA]</scope>
</reference>
<evidence type="ECO:0008006" key="3">
    <source>
        <dbReference type="Google" id="ProtNLM"/>
    </source>
</evidence>
<evidence type="ECO:0000313" key="1">
    <source>
        <dbReference type="EMBL" id="CAI6356413.1"/>
    </source>
</evidence>
<gene>
    <name evidence="1" type="ORF">MEUPH1_LOCUS12147</name>
</gene>
<keyword evidence="2" id="KW-1185">Reference proteome</keyword>